<gene>
    <name evidence="1" type="ORF">MPOR_28160</name>
</gene>
<accession>A0A6N4VCG6</accession>
<keyword evidence="2" id="KW-1185">Reference proteome</keyword>
<dbReference type="KEGG" id="mpof:MPOR_28160"/>
<dbReference type="EMBL" id="AP022570">
    <property type="protein sequence ID" value="BBX51790.1"/>
    <property type="molecule type" value="Genomic_DNA"/>
</dbReference>
<evidence type="ECO:0000313" key="1">
    <source>
        <dbReference type="EMBL" id="BBX51790.1"/>
    </source>
</evidence>
<evidence type="ECO:0008006" key="3">
    <source>
        <dbReference type="Google" id="ProtNLM"/>
    </source>
</evidence>
<dbReference type="Proteomes" id="UP000466785">
    <property type="component" value="Chromosome"/>
</dbReference>
<proteinExistence type="predicted"/>
<protein>
    <recommendedName>
        <fullName evidence="3">STAS domain-containing protein</fullName>
    </recommendedName>
</protein>
<dbReference type="AlphaFoldDB" id="A0A6N4VCG6"/>
<sequence>MSIGRRTTSPVGYVMECRGAWVRAQIRSVATIITVTGCVDGTNVQLVADHMRRFTTLDTPLIVDLHDTDAGHRNTVDRLVTEFAERCRARSIDWVLVADSGIGPASLADAEPVKYAASVTDALEHFVRVIYARRHLPLPGLRAAQAAPEPGLPPLRTGS</sequence>
<reference evidence="1 2" key="1">
    <citation type="journal article" date="2019" name="Emerg. Microbes Infect.">
        <title>Comprehensive subspecies identification of 175 nontuberculous mycobacteria species based on 7547 genomic profiles.</title>
        <authorList>
            <person name="Matsumoto Y."/>
            <person name="Kinjo T."/>
            <person name="Motooka D."/>
            <person name="Nabeya D."/>
            <person name="Jung N."/>
            <person name="Uechi K."/>
            <person name="Horii T."/>
            <person name="Iida T."/>
            <person name="Fujita J."/>
            <person name="Nakamura S."/>
        </authorList>
    </citation>
    <scope>NUCLEOTIDE SEQUENCE [LARGE SCALE GENOMIC DNA]</scope>
    <source>
        <strain evidence="1 2">JCM 12603</strain>
    </source>
</reference>
<dbReference type="RefSeq" id="WP_163674574.1">
    <property type="nucleotide sequence ID" value="NZ_AP022570.1"/>
</dbReference>
<organism evidence="1 2">
    <name type="scientific">Mycolicibacterium poriferae</name>
    <dbReference type="NCBI Taxonomy" id="39694"/>
    <lineage>
        <taxon>Bacteria</taxon>
        <taxon>Bacillati</taxon>
        <taxon>Actinomycetota</taxon>
        <taxon>Actinomycetes</taxon>
        <taxon>Mycobacteriales</taxon>
        <taxon>Mycobacteriaceae</taxon>
        <taxon>Mycolicibacterium</taxon>
    </lineage>
</organism>
<name>A0A6N4VCG6_9MYCO</name>
<evidence type="ECO:0000313" key="2">
    <source>
        <dbReference type="Proteomes" id="UP000466785"/>
    </source>
</evidence>